<feature type="domain" description="Calcineurin-like phosphoesterase" evidence="1">
    <location>
        <begin position="20"/>
        <end position="214"/>
    </location>
</feature>
<dbReference type="Gene3D" id="3.60.21.10">
    <property type="match status" value="1"/>
</dbReference>
<dbReference type="Pfam" id="PF00149">
    <property type="entry name" value="Metallophos"/>
    <property type="match status" value="1"/>
</dbReference>
<dbReference type="InterPro" id="IPR004843">
    <property type="entry name" value="Calcineurin-like_PHP"/>
</dbReference>
<dbReference type="Proteomes" id="UP000504637">
    <property type="component" value="Unplaced"/>
</dbReference>
<protein>
    <recommendedName>
        <fullName evidence="1">Calcineurin-like phosphoesterase domain-containing protein</fullName>
    </recommendedName>
</protein>
<reference evidence="3" key="2">
    <citation type="submission" date="2020-04" db="EMBL/GenBank/DDBJ databases">
        <authorList>
            <consortium name="NCBI Genome Project"/>
        </authorList>
    </citation>
    <scope>NUCLEOTIDE SEQUENCE</scope>
    <source>
        <strain evidence="3">CBS 342.82</strain>
    </source>
</reference>
<dbReference type="InterPro" id="IPR029052">
    <property type="entry name" value="Metallo-depent_PP-like"/>
</dbReference>
<sequence length="257" mass="30015">MSDLHLERIKYGFAVTKAAPILLLVGDIGRFHDRDQYRNFLIEQCEQFDRVLLIAGNHEFYSSSREIGLRTAHDFVDDSAMKGRLHFLNRSRFDVPESDYTLLGCTLQSYIGPEYTKLTNDFQRIQNWRIKDHNEEHQRDMTWLQASIDEIARTDPGRKIIIATHYAPAFEKTCHPLNQNNAVSQCFSSNALQQMFTWPGAKHVTHWIFGHTHWNSNFTSGGVKVSSNQLCNDSNKLTWWQKRTMYRAFDERATIRL</sequence>
<name>A0A6J3LS34_9PEZI</name>
<evidence type="ECO:0000259" key="1">
    <source>
        <dbReference type="Pfam" id="PF00149"/>
    </source>
</evidence>
<dbReference type="OrthoDB" id="550558at2759"/>
<dbReference type="GO" id="GO:0016787">
    <property type="term" value="F:hydrolase activity"/>
    <property type="evidence" value="ECO:0007669"/>
    <property type="project" value="InterPro"/>
</dbReference>
<dbReference type="SUPFAM" id="SSF56300">
    <property type="entry name" value="Metallo-dependent phosphatases"/>
    <property type="match status" value="1"/>
</dbReference>
<keyword evidence="2" id="KW-1185">Reference proteome</keyword>
<dbReference type="GeneID" id="54359804"/>
<evidence type="ECO:0000313" key="3">
    <source>
        <dbReference type="RefSeq" id="XP_033455469.1"/>
    </source>
</evidence>
<evidence type="ECO:0000313" key="2">
    <source>
        <dbReference type="Proteomes" id="UP000504637"/>
    </source>
</evidence>
<proteinExistence type="predicted"/>
<dbReference type="AlphaFoldDB" id="A0A6J3LS34"/>
<dbReference type="PANTHER" id="PTHR37844:SF2">
    <property type="entry name" value="SER_THR PROTEIN PHOSPHATASE SUPERFAMILY (AFU_ORTHOLOGUE AFUA_1G14840)"/>
    <property type="match status" value="1"/>
</dbReference>
<reference evidence="3" key="1">
    <citation type="submission" date="2020-01" db="EMBL/GenBank/DDBJ databases">
        <authorList>
            <consortium name="DOE Joint Genome Institute"/>
            <person name="Haridas S."/>
            <person name="Albert R."/>
            <person name="Binder M."/>
            <person name="Bloem J."/>
            <person name="Labutti K."/>
            <person name="Salamov A."/>
            <person name="Andreopoulos B."/>
            <person name="Baker S.E."/>
            <person name="Barry K."/>
            <person name="Bills G."/>
            <person name="Bluhm B.H."/>
            <person name="Cannon C."/>
            <person name="Castanera R."/>
            <person name="Culley D.E."/>
            <person name="Daum C."/>
            <person name="Ezra D."/>
            <person name="Gonzalez J.B."/>
            <person name="Henrissat B."/>
            <person name="Kuo A."/>
            <person name="Liang C."/>
            <person name="Lipzen A."/>
            <person name="Lutzoni F."/>
            <person name="Magnuson J."/>
            <person name="Mondo S."/>
            <person name="Nolan M."/>
            <person name="Ohm R."/>
            <person name="Pangilinan J."/>
            <person name="Park H.-J."/>
            <person name="Ramirez L."/>
            <person name="Alfaro M."/>
            <person name="Sun H."/>
            <person name="Tritt A."/>
            <person name="Yoshinaga Y."/>
            <person name="Zwiers L.-H."/>
            <person name="Turgeon B.G."/>
            <person name="Goodwin S.B."/>
            <person name="Spatafora J.W."/>
            <person name="Crous P.W."/>
            <person name="Grigoriev I.V."/>
        </authorList>
    </citation>
    <scope>NUCLEOTIDE SEQUENCE</scope>
    <source>
        <strain evidence="3">CBS 342.82</strain>
    </source>
</reference>
<dbReference type="PANTHER" id="PTHR37844">
    <property type="entry name" value="SER/THR PROTEIN PHOSPHATASE SUPERFAMILY (AFU_ORTHOLOGUE AFUA_1G14840)"/>
    <property type="match status" value="1"/>
</dbReference>
<reference evidence="3" key="3">
    <citation type="submission" date="2025-08" db="UniProtKB">
        <authorList>
            <consortium name="RefSeq"/>
        </authorList>
    </citation>
    <scope>IDENTIFICATION</scope>
    <source>
        <strain evidence="3">CBS 342.82</strain>
    </source>
</reference>
<gene>
    <name evidence="3" type="ORF">K489DRAFT_327620</name>
</gene>
<organism evidence="3">
    <name type="scientific">Dissoconium aciculare CBS 342.82</name>
    <dbReference type="NCBI Taxonomy" id="1314786"/>
    <lineage>
        <taxon>Eukaryota</taxon>
        <taxon>Fungi</taxon>
        <taxon>Dikarya</taxon>
        <taxon>Ascomycota</taxon>
        <taxon>Pezizomycotina</taxon>
        <taxon>Dothideomycetes</taxon>
        <taxon>Dothideomycetidae</taxon>
        <taxon>Mycosphaerellales</taxon>
        <taxon>Dissoconiaceae</taxon>
        <taxon>Dissoconium</taxon>
    </lineage>
</organism>
<accession>A0A6J3LS34</accession>
<dbReference type="RefSeq" id="XP_033455469.1">
    <property type="nucleotide sequence ID" value="XM_033602004.1"/>
</dbReference>